<accession>A0AAW1LKB9</accession>
<dbReference type="Proteomes" id="UP001443914">
    <property type="component" value="Unassembled WGS sequence"/>
</dbReference>
<comment type="caution">
    <text evidence="1">The sequence shown here is derived from an EMBL/GenBank/DDBJ whole genome shotgun (WGS) entry which is preliminary data.</text>
</comment>
<evidence type="ECO:0000313" key="2">
    <source>
        <dbReference type="Proteomes" id="UP001443914"/>
    </source>
</evidence>
<dbReference type="AlphaFoldDB" id="A0AAW1LKB9"/>
<organism evidence="1 2">
    <name type="scientific">Saponaria officinalis</name>
    <name type="common">Common soapwort</name>
    <name type="synonym">Lychnis saponaria</name>
    <dbReference type="NCBI Taxonomy" id="3572"/>
    <lineage>
        <taxon>Eukaryota</taxon>
        <taxon>Viridiplantae</taxon>
        <taxon>Streptophyta</taxon>
        <taxon>Embryophyta</taxon>
        <taxon>Tracheophyta</taxon>
        <taxon>Spermatophyta</taxon>
        <taxon>Magnoliopsida</taxon>
        <taxon>eudicotyledons</taxon>
        <taxon>Gunneridae</taxon>
        <taxon>Pentapetalae</taxon>
        <taxon>Caryophyllales</taxon>
        <taxon>Caryophyllaceae</taxon>
        <taxon>Caryophylleae</taxon>
        <taxon>Saponaria</taxon>
    </lineage>
</organism>
<proteinExistence type="predicted"/>
<evidence type="ECO:0000313" key="1">
    <source>
        <dbReference type="EMBL" id="KAK9734144.1"/>
    </source>
</evidence>
<protein>
    <submittedName>
        <fullName evidence="1">Uncharacterized protein</fullName>
    </submittedName>
</protein>
<keyword evidence="2" id="KW-1185">Reference proteome</keyword>
<dbReference type="EMBL" id="JBDFQZ010000004">
    <property type="protein sequence ID" value="KAK9734144.1"/>
    <property type="molecule type" value="Genomic_DNA"/>
</dbReference>
<reference evidence="1" key="1">
    <citation type="submission" date="2024-03" db="EMBL/GenBank/DDBJ databases">
        <title>WGS assembly of Saponaria officinalis var. Norfolk2.</title>
        <authorList>
            <person name="Jenkins J."/>
            <person name="Shu S."/>
            <person name="Grimwood J."/>
            <person name="Barry K."/>
            <person name="Goodstein D."/>
            <person name="Schmutz J."/>
            <person name="Leebens-Mack J."/>
            <person name="Osbourn A."/>
        </authorList>
    </citation>
    <scope>NUCLEOTIDE SEQUENCE [LARGE SCALE GENOMIC DNA]</scope>
    <source>
        <strain evidence="1">JIC</strain>
    </source>
</reference>
<gene>
    <name evidence="1" type="ORF">RND81_04G118000</name>
</gene>
<sequence>MAPSMICSLFLTDKLDMMSDLYALKKTDELRKALAHIFDSAQPPSPDLPSEESRVPEGIFDEEIMSRIFDASDEETKKSMAEACKQRASWFLLAGPRSYMEYETTLVKEETEFGITLRDGDIIVQETCKCREAATVEERLRIHRQRLVENGSDAESVGEN</sequence>
<name>A0AAW1LKB9_SAPOF</name>